<comment type="similarity">
    <text evidence="1 5">Belongs to the bacterial ribosomal protein bL28 family.</text>
</comment>
<organism evidence="6 7">
    <name type="scientific">Saprospira grandis (strain Lewin)</name>
    <dbReference type="NCBI Taxonomy" id="984262"/>
    <lineage>
        <taxon>Bacteria</taxon>
        <taxon>Pseudomonadati</taxon>
        <taxon>Bacteroidota</taxon>
        <taxon>Saprospiria</taxon>
        <taxon>Saprospirales</taxon>
        <taxon>Saprospiraceae</taxon>
        <taxon>Saprospira</taxon>
    </lineage>
</organism>
<keyword evidence="2 5" id="KW-0689">Ribosomal protein</keyword>
<dbReference type="STRING" id="984262.SGRA_2401"/>
<dbReference type="HAMAP" id="MF_00373">
    <property type="entry name" value="Ribosomal_bL28"/>
    <property type="match status" value="1"/>
</dbReference>
<evidence type="ECO:0000256" key="4">
    <source>
        <dbReference type="ARBA" id="ARBA00035174"/>
    </source>
</evidence>
<dbReference type="GO" id="GO:0006412">
    <property type="term" value="P:translation"/>
    <property type="evidence" value="ECO:0007669"/>
    <property type="project" value="UniProtKB-UniRule"/>
</dbReference>
<evidence type="ECO:0000256" key="2">
    <source>
        <dbReference type="ARBA" id="ARBA00022980"/>
    </source>
</evidence>
<evidence type="ECO:0000256" key="1">
    <source>
        <dbReference type="ARBA" id="ARBA00008760"/>
    </source>
</evidence>
<dbReference type="HOGENOM" id="CLU_1915636_0_0_10"/>
<name>H6L4V4_SAPGL</name>
<reference evidence="6 7" key="1">
    <citation type="journal article" date="2012" name="Stand. Genomic Sci.">
        <title>Complete genome sequencing and analysis of Saprospira grandis str. Lewin, a predatory marine bacterium.</title>
        <authorList>
            <person name="Saw J.H."/>
            <person name="Yuryev A."/>
            <person name="Kanbe M."/>
            <person name="Hou S."/>
            <person name="Young A.G."/>
            <person name="Aizawa S."/>
            <person name="Alam M."/>
        </authorList>
    </citation>
    <scope>NUCLEOTIDE SEQUENCE [LARGE SCALE GENOMIC DNA]</scope>
    <source>
        <strain evidence="6 7">Lewin</strain>
    </source>
</reference>
<dbReference type="InterPro" id="IPR037147">
    <property type="entry name" value="Ribosomal_bL28_sf"/>
</dbReference>
<dbReference type="KEGG" id="sgn:SGRA_2401"/>
<dbReference type="Pfam" id="PF00830">
    <property type="entry name" value="Ribosomal_L28"/>
    <property type="match status" value="1"/>
</dbReference>
<keyword evidence="7" id="KW-1185">Reference proteome</keyword>
<dbReference type="Gene3D" id="2.30.170.40">
    <property type="entry name" value="Ribosomal protein L28/L24"/>
    <property type="match status" value="1"/>
</dbReference>
<sequence length="132" mass="15332">MSRICQLTGKKAMVGNNVSHSNRKTRRRFNANIKTKRIFVPESNVWIKVKVSMRALRTMNKLGVYNFLKRQIAKGYDPFIWVEDPKAAEKSNERGYRRLEHTDAQGNKSYSITFEPEAADNNRKVRLSSVIK</sequence>
<dbReference type="RefSeq" id="WP_015692744.1">
    <property type="nucleotide sequence ID" value="NC_016940.1"/>
</dbReference>
<dbReference type="GO" id="GO:0005840">
    <property type="term" value="C:ribosome"/>
    <property type="evidence" value="ECO:0007669"/>
    <property type="project" value="UniProtKB-KW"/>
</dbReference>
<dbReference type="AlphaFoldDB" id="H6L4V4"/>
<proteinExistence type="inferred from homology"/>
<dbReference type="OrthoDB" id="9805609at2"/>
<dbReference type="InterPro" id="IPR050096">
    <property type="entry name" value="Bacterial_rp_bL28"/>
</dbReference>
<dbReference type="InterPro" id="IPR034704">
    <property type="entry name" value="Ribosomal_bL28/bL31-like_sf"/>
</dbReference>
<dbReference type="Proteomes" id="UP000007519">
    <property type="component" value="Chromosome"/>
</dbReference>
<gene>
    <name evidence="5 6" type="primary">rpmB</name>
    <name evidence="6" type="ordered locus">SGRA_2401</name>
</gene>
<dbReference type="PANTHER" id="PTHR39080:SF1">
    <property type="entry name" value="LARGE RIBOSOMAL SUBUNIT PROTEIN BL28A"/>
    <property type="match status" value="1"/>
</dbReference>
<evidence type="ECO:0000313" key="6">
    <source>
        <dbReference type="EMBL" id="AFC25129.1"/>
    </source>
</evidence>
<evidence type="ECO:0000256" key="5">
    <source>
        <dbReference type="HAMAP-Rule" id="MF_00373"/>
    </source>
</evidence>
<dbReference type="InterPro" id="IPR001383">
    <property type="entry name" value="Ribosomal_bL28_bact-type"/>
</dbReference>
<evidence type="ECO:0000313" key="7">
    <source>
        <dbReference type="Proteomes" id="UP000007519"/>
    </source>
</evidence>
<dbReference type="GO" id="GO:0003735">
    <property type="term" value="F:structural constituent of ribosome"/>
    <property type="evidence" value="ECO:0007669"/>
    <property type="project" value="InterPro"/>
</dbReference>
<protein>
    <recommendedName>
        <fullName evidence="4 5">Large ribosomal subunit protein bL28</fullName>
    </recommendedName>
</protein>
<accession>H6L4V4</accession>
<dbReference type="NCBIfam" id="TIGR00009">
    <property type="entry name" value="L28"/>
    <property type="match status" value="1"/>
</dbReference>
<dbReference type="PANTHER" id="PTHR39080">
    <property type="entry name" value="50S RIBOSOMAL PROTEIN L28"/>
    <property type="match status" value="1"/>
</dbReference>
<dbReference type="eggNOG" id="COG0227">
    <property type="taxonomic scope" value="Bacteria"/>
</dbReference>
<dbReference type="EMBL" id="CP002831">
    <property type="protein sequence ID" value="AFC25129.1"/>
    <property type="molecule type" value="Genomic_DNA"/>
</dbReference>
<dbReference type="InterPro" id="IPR026569">
    <property type="entry name" value="Ribosomal_bL28"/>
</dbReference>
<dbReference type="GO" id="GO:1990904">
    <property type="term" value="C:ribonucleoprotein complex"/>
    <property type="evidence" value="ECO:0007669"/>
    <property type="project" value="UniProtKB-KW"/>
</dbReference>
<dbReference type="SUPFAM" id="SSF143800">
    <property type="entry name" value="L28p-like"/>
    <property type="match status" value="1"/>
</dbReference>
<evidence type="ECO:0000256" key="3">
    <source>
        <dbReference type="ARBA" id="ARBA00023274"/>
    </source>
</evidence>
<keyword evidence="3 5" id="KW-0687">Ribonucleoprotein</keyword>